<dbReference type="InterPro" id="IPR036259">
    <property type="entry name" value="MFS_trans_sf"/>
</dbReference>
<feature type="transmembrane region" description="Helical" evidence="6">
    <location>
        <begin position="103"/>
        <end position="129"/>
    </location>
</feature>
<keyword evidence="3 6" id="KW-0812">Transmembrane</keyword>
<evidence type="ECO:0000256" key="5">
    <source>
        <dbReference type="ARBA" id="ARBA00023136"/>
    </source>
</evidence>
<feature type="transmembrane region" description="Helical" evidence="6">
    <location>
        <begin position="362"/>
        <end position="385"/>
    </location>
</feature>
<dbReference type="Gene3D" id="1.20.1250.20">
    <property type="entry name" value="MFS general substrate transporter like domains"/>
    <property type="match status" value="1"/>
</dbReference>
<evidence type="ECO:0000256" key="1">
    <source>
        <dbReference type="ARBA" id="ARBA00004651"/>
    </source>
</evidence>
<evidence type="ECO:0000313" key="7">
    <source>
        <dbReference type="EMBL" id="BDG71278.1"/>
    </source>
</evidence>
<evidence type="ECO:0000256" key="4">
    <source>
        <dbReference type="ARBA" id="ARBA00022989"/>
    </source>
</evidence>
<sequence length="393" mass="37824">MSLAMTLPRASRLPILAAASFATATQSFVFAGLLAEMAADLRVSVAAAGQIGTVYALAFGLAAPVVAAILARRDRRTVMVSALVVLAAINLLIVAVADFPALVGLRIAAGIASAAVIPAATASAVALAPPEHRGRAVAIIIGGTTLAFLLGIPAGSVVGDMVGWRGCFAFAAAIAVLAAIAIGVAIPPVAGDAGGAAGGIAALRIPGVVPMLALNLATFTAVFAVAAYIGPITNQVSGLTGSGVAVMQALVGVASIAGLPLGAWLADRGRLGLAALLPLGALAGNLLQAALLAGLAAGNAAAMPLQALAVLASAGSLFALGPVVTARLAVLAPQARGFILACNASAIFLGQAGGAALGGAGIGLLGLVGAALAGAVMGAPALWLARGLVRRAS</sequence>
<evidence type="ECO:0000256" key="3">
    <source>
        <dbReference type="ARBA" id="ARBA00022692"/>
    </source>
</evidence>
<keyword evidence="4 6" id="KW-1133">Transmembrane helix</keyword>
<feature type="transmembrane region" description="Helical" evidence="6">
    <location>
        <begin position="136"/>
        <end position="156"/>
    </location>
</feature>
<feature type="transmembrane region" description="Helical" evidence="6">
    <location>
        <begin position="162"/>
        <end position="186"/>
    </location>
</feature>
<keyword evidence="2" id="KW-1003">Cell membrane</keyword>
<dbReference type="Pfam" id="PF07690">
    <property type="entry name" value="MFS_1"/>
    <property type="match status" value="1"/>
</dbReference>
<gene>
    <name evidence="7" type="primary">araJ</name>
    <name evidence="7" type="ORF">Rmf_12070</name>
</gene>
<feature type="transmembrane region" description="Helical" evidence="6">
    <location>
        <begin position="78"/>
        <end position="97"/>
    </location>
</feature>
<organism evidence="7 8">
    <name type="scientific">Roseomonas fluvialis</name>
    <dbReference type="NCBI Taxonomy" id="1750527"/>
    <lineage>
        <taxon>Bacteria</taxon>
        <taxon>Pseudomonadati</taxon>
        <taxon>Pseudomonadota</taxon>
        <taxon>Alphaproteobacteria</taxon>
        <taxon>Acetobacterales</taxon>
        <taxon>Roseomonadaceae</taxon>
        <taxon>Roseomonas</taxon>
    </lineage>
</organism>
<dbReference type="PANTHER" id="PTHR43124">
    <property type="entry name" value="PURINE EFFLUX PUMP PBUE"/>
    <property type="match status" value="1"/>
</dbReference>
<evidence type="ECO:0000256" key="2">
    <source>
        <dbReference type="ARBA" id="ARBA00022475"/>
    </source>
</evidence>
<feature type="transmembrane region" description="Helical" evidence="6">
    <location>
        <begin position="337"/>
        <end position="356"/>
    </location>
</feature>
<feature type="transmembrane region" description="Helical" evidence="6">
    <location>
        <begin position="47"/>
        <end position="71"/>
    </location>
</feature>
<reference evidence="7 8" key="1">
    <citation type="journal article" date="2016" name="Microbes Environ.">
        <title>Phylogenetically diverse aerobic anoxygenic phototrophic bacteria isolated from epilithic biofilms in Tama river, Japan.</title>
        <authorList>
            <person name="Hirose S."/>
            <person name="Matsuura K."/>
            <person name="Haruta S."/>
        </authorList>
    </citation>
    <scope>NUCLEOTIDE SEQUENCE [LARGE SCALE GENOMIC DNA]</scope>
    <source>
        <strain evidence="7 8">S08</strain>
    </source>
</reference>
<proteinExistence type="predicted"/>
<evidence type="ECO:0000256" key="6">
    <source>
        <dbReference type="SAM" id="Phobius"/>
    </source>
</evidence>
<dbReference type="EMBL" id="AP025637">
    <property type="protein sequence ID" value="BDG71278.1"/>
    <property type="molecule type" value="Genomic_DNA"/>
</dbReference>
<accession>A0ABM7Y0L3</accession>
<feature type="transmembrane region" description="Helical" evidence="6">
    <location>
        <begin position="207"/>
        <end position="230"/>
    </location>
</feature>
<dbReference type="PANTHER" id="PTHR43124:SF3">
    <property type="entry name" value="CHLORAMPHENICOL EFFLUX PUMP RV0191"/>
    <property type="match status" value="1"/>
</dbReference>
<dbReference type="SUPFAM" id="SSF103473">
    <property type="entry name" value="MFS general substrate transporter"/>
    <property type="match status" value="1"/>
</dbReference>
<protein>
    <submittedName>
        <fullName evidence="7">MFS transporter</fullName>
    </submittedName>
</protein>
<name>A0ABM7Y0L3_9PROT</name>
<dbReference type="InterPro" id="IPR011701">
    <property type="entry name" value="MFS"/>
</dbReference>
<feature type="transmembrane region" description="Helical" evidence="6">
    <location>
        <begin position="242"/>
        <end position="266"/>
    </location>
</feature>
<comment type="subcellular location">
    <subcellularLocation>
        <location evidence="1">Cell membrane</location>
        <topology evidence="1">Multi-pass membrane protein</topology>
    </subcellularLocation>
</comment>
<dbReference type="InterPro" id="IPR050189">
    <property type="entry name" value="MFS_Efflux_Transporters"/>
</dbReference>
<keyword evidence="5 6" id="KW-0472">Membrane</keyword>
<feature type="transmembrane region" description="Helical" evidence="6">
    <location>
        <begin position="273"/>
        <end position="296"/>
    </location>
</feature>
<evidence type="ECO:0000313" key="8">
    <source>
        <dbReference type="Proteomes" id="UP000831327"/>
    </source>
</evidence>
<feature type="transmembrane region" description="Helical" evidence="6">
    <location>
        <begin position="308"/>
        <end position="330"/>
    </location>
</feature>
<keyword evidence="8" id="KW-1185">Reference proteome</keyword>
<dbReference type="Proteomes" id="UP000831327">
    <property type="component" value="Chromosome"/>
</dbReference>